<name>A0A421AWR3_9PSEU</name>
<evidence type="ECO:0000256" key="1">
    <source>
        <dbReference type="SAM" id="Phobius"/>
    </source>
</evidence>
<dbReference type="EMBL" id="RCDD01000007">
    <property type="protein sequence ID" value="RLK54282.1"/>
    <property type="molecule type" value="Genomic_DNA"/>
</dbReference>
<proteinExistence type="predicted"/>
<keyword evidence="1" id="KW-0812">Transmembrane</keyword>
<accession>A0A421AWR3</accession>
<feature type="transmembrane region" description="Helical" evidence="1">
    <location>
        <begin position="74"/>
        <end position="94"/>
    </location>
</feature>
<organism evidence="2 3">
    <name type="scientific">Actinokineospora cianjurensis</name>
    <dbReference type="NCBI Taxonomy" id="585224"/>
    <lineage>
        <taxon>Bacteria</taxon>
        <taxon>Bacillati</taxon>
        <taxon>Actinomycetota</taxon>
        <taxon>Actinomycetes</taxon>
        <taxon>Pseudonocardiales</taxon>
        <taxon>Pseudonocardiaceae</taxon>
        <taxon>Actinokineospora</taxon>
    </lineage>
</organism>
<protein>
    <submittedName>
        <fullName evidence="2">Uncharacterized protein DUF3618</fullName>
    </submittedName>
</protein>
<keyword evidence="3" id="KW-1185">Reference proteome</keyword>
<comment type="caution">
    <text evidence="2">The sequence shown here is derived from an EMBL/GenBank/DDBJ whole genome shotgun (WGS) entry which is preliminary data.</text>
</comment>
<dbReference type="InterPro" id="IPR022062">
    <property type="entry name" value="DUF3618"/>
</dbReference>
<keyword evidence="1" id="KW-0472">Membrane</keyword>
<dbReference type="RefSeq" id="WP_121394124.1">
    <property type="nucleotide sequence ID" value="NZ_RCDD01000007.1"/>
</dbReference>
<keyword evidence="1" id="KW-1133">Transmembrane helix</keyword>
<dbReference type="Pfam" id="PF12277">
    <property type="entry name" value="DUF3618"/>
    <property type="match status" value="1"/>
</dbReference>
<evidence type="ECO:0000313" key="3">
    <source>
        <dbReference type="Proteomes" id="UP000282454"/>
    </source>
</evidence>
<sequence>MSKHAEQEALRADIEQARGDLAETVDALVAKSDVKRRVGEKTEQVRGAITERAHEAKVKADAAVVLARRNPVPVALGAAAVSAALVALLIRLLGR</sequence>
<dbReference type="OrthoDB" id="3538349at2"/>
<dbReference type="Proteomes" id="UP000282454">
    <property type="component" value="Unassembled WGS sequence"/>
</dbReference>
<evidence type="ECO:0000313" key="2">
    <source>
        <dbReference type="EMBL" id="RLK54282.1"/>
    </source>
</evidence>
<dbReference type="AlphaFoldDB" id="A0A421AWR3"/>
<reference evidence="2 3" key="1">
    <citation type="submission" date="2018-10" db="EMBL/GenBank/DDBJ databases">
        <title>Genomic Encyclopedia of Archaeal and Bacterial Type Strains, Phase II (KMG-II): from individual species to whole genera.</title>
        <authorList>
            <person name="Goeker M."/>
        </authorList>
    </citation>
    <scope>NUCLEOTIDE SEQUENCE [LARGE SCALE GENOMIC DNA]</scope>
    <source>
        <strain evidence="2 3">DSM 45657</strain>
    </source>
</reference>
<gene>
    <name evidence="2" type="ORF">CLV68_5832</name>
</gene>